<accession>A0A0A0KIQ6</accession>
<gene>
    <name evidence="1" type="ORF">Csa_6G524650</name>
</gene>
<name>A0A0A0KIQ6_CUCSA</name>
<dbReference type="Proteomes" id="UP000029981">
    <property type="component" value="Chromosome 6"/>
</dbReference>
<evidence type="ECO:0000313" key="1">
    <source>
        <dbReference type="EMBL" id="KGN49428.1"/>
    </source>
</evidence>
<sequence length="100" mass="11678">MLYFSCCSHQFQKVKRWSFGSSRLGCTAKGMHMRRIMLNSHEHLEFILKPTSSHAVLFEGFPRVLLGFPTSSPHVFYLYTFSDYLLPLLQFEPFYFVGTS</sequence>
<dbReference type="EMBL" id="CM002927">
    <property type="protein sequence ID" value="KGN49428.1"/>
    <property type="molecule type" value="Genomic_DNA"/>
</dbReference>
<reference evidence="1 2" key="4">
    <citation type="journal article" date="2011" name="BMC Genomics">
        <title>RNA-Seq improves annotation of protein-coding genes in the cucumber genome.</title>
        <authorList>
            <person name="Li Z."/>
            <person name="Zhang Z."/>
            <person name="Yan P."/>
            <person name="Huang S."/>
            <person name="Fei Z."/>
            <person name="Lin K."/>
        </authorList>
    </citation>
    <scope>NUCLEOTIDE SEQUENCE [LARGE SCALE GENOMIC DNA]</scope>
    <source>
        <strain evidence="2">cv. 9930</strain>
    </source>
</reference>
<reference evidence="1 2" key="3">
    <citation type="journal article" date="2010" name="BMC Genomics">
        <title>Transcriptome sequencing and comparative analysis of cucumber flowers with different sex types.</title>
        <authorList>
            <person name="Guo S."/>
            <person name="Zheng Y."/>
            <person name="Joung J.G."/>
            <person name="Liu S."/>
            <person name="Zhang Z."/>
            <person name="Crasta O.R."/>
            <person name="Sobral B.W."/>
            <person name="Xu Y."/>
            <person name="Huang S."/>
            <person name="Fei Z."/>
        </authorList>
    </citation>
    <scope>NUCLEOTIDE SEQUENCE [LARGE SCALE GENOMIC DNA]</scope>
    <source>
        <strain evidence="2">cv. 9930</strain>
    </source>
</reference>
<organism evidence="1 2">
    <name type="scientific">Cucumis sativus</name>
    <name type="common">Cucumber</name>
    <dbReference type="NCBI Taxonomy" id="3659"/>
    <lineage>
        <taxon>Eukaryota</taxon>
        <taxon>Viridiplantae</taxon>
        <taxon>Streptophyta</taxon>
        <taxon>Embryophyta</taxon>
        <taxon>Tracheophyta</taxon>
        <taxon>Spermatophyta</taxon>
        <taxon>Magnoliopsida</taxon>
        <taxon>eudicotyledons</taxon>
        <taxon>Gunneridae</taxon>
        <taxon>Pentapetalae</taxon>
        <taxon>rosids</taxon>
        <taxon>fabids</taxon>
        <taxon>Cucurbitales</taxon>
        <taxon>Cucurbitaceae</taxon>
        <taxon>Benincaseae</taxon>
        <taxon>Cucumis</taxon>
    </lineage>
</organism>
<keyword evidence="2" id="KW-1185">Reference proteome</keyword>
<proteinExistence type="predicted"/>
<reference evidence="1 2" key="2">
    <citation type="journal article" date="2009" name="PLoS ONE">
        <title>An integrated genetic and cytogenetic map of the cucumber genome.</title>
        <authorList>
            <person name="Ren Y."/>
            <person name="Zhang Z."/>
            <person name="Liu J."/>
            <person name="Staub J.E."/>
            <person name="Han Y."/>
            <person name="Cheng Z."/>
            <person name="Li X."/>
            <person name="Lu J."/>
            <person name="Miao H."/>
            <person name="Kang H."/>
            <person name="Xie B."/>
            <person name="Gu X."/>
            <person name="Wang X."/>
            <person name="Du Y."/>
            <person name="Jin W."/>
            <person name="Huang S."/>
        </authorList>
    </citation>
    <scope>NUCLEOTIDE SEQUENCE [LARGE SCALE GENOMIC DNA]</scope>
    <source>
        <strain evidence="2">cv. 9930</strain>
    </source>
</reference>
<evidence type="ECO:0000313" key="2">
    <source>
        <dbReference type="Proteomes" id="UP000029981"/>
    </source>
</evidence>
<dbReference type="AlphaFoldDB" id="A0A0A0KIQ6"/>
<reference evidence="1 2" key="1">
    <citation type="journal article" date="2009" name="Nat. Genet.">
        <title>The genome of the cucumber, Cucumis sativus L.</title>
        <authorList>
            <person name="Huang S."/>
            <person name="Li R."/>
            <person name="Zhang Z."/>
            <person name="Li L."/>
            <person name="Gu X."/>
            <person name="Fan W."/>
            <person name="Lucas W.J."/>
            <person name="Wang X."/>
            <person name="Xie B."/>
            <person name="Ni P."/>
            <person name="Ren Y."/>
            <person name="Zhu H."/>
            <person name="Li J."/>
            <person name="Lin K."/>
            <person name="Jin W."/>
            <person name="Fei Z."/>
            <person name="Li G."/>
            <person name="Staub J."/>
            <person name="Kilian A."/>
            <person name="van der Vossen E.A."/>
            <person name="Wu Y."/>
            <person name="Guo J."/>
            <person name="He J."/>
            <person name="Jia Z."/>
            <person name="Ren Y."/>
            <person name="Tian G."/>
            <person name="Lu Y."/>
            <person name="Ruan J."/>
            <person name="Qian W."/>
            <person name="Wang M."/>
            <person name="Huang Q."/>
            <person name="Li B."/>
            <person name="Xuan Z."/>
            <person name="Cao J."/>
            <person name="Asan"/>
            <person name="Wu Z."/>
            <person name="Zhang J."/>
            <person name="Cai Q."/>
            <person name="Bai Y."/>
            <person name="Zhao B."/>
            <person name="Han Y."/>
            <person name="Li Y."/>
            <person name="Li X."/>
            <person name="Wang S."/>
            <person name="Shi Q."/>
            <person name="Liu S."/>
            <person name="Cho W.K."/>
            <person name="Kim J.Y."/>
            <person name="Xu Y."/>
            <person name="Heller-Uszynska K."/>
            <person name="Miao H."/>
            <person name="Cheng Z."/>
            <person name="Zhang S."/>
            <person name="Wu J."/>
            <person name="Yang Y."/>
            <person name="Kang H."/>
            <person name="Li M."/>
            <person name="Liang H."/>
            <person name="Ren X."/>
            <person name="Shi Z."/>
            <person name="Wen M."/>
            <person name="Jian M."/>
            <person name="Yang H."/>
            <person name="Zhang G."/>
            <person name="Yang Z."/>
            <person name="Chen R."/>
            <person name="Liu S."/>
            <person name="Li J."/>
            <person name="Ma L."/>
            <person name="Liu H."/>
            <person name="Zhou Y."/>
            <person name="Zhao J."/>
            <person name="Fang X."/>
            <person name="Li G."/>
            <person name="Fang L."/>
            <person name="Li Y."/>
            <person name="Liu D."/>
            <person name="Zheng H."/>
            <person name="Zhang Y."/>
            <person name="Qin N."/>
            <person name="Li Z."/>
            <person name="Yang G."/>
            <person name="Yang S."/>
            <person name="Bolund L."/>
            <person name="Kristiansen K."/>
            <person name="Zheng H."/>
            <person name="Li S."/>
            <person name="Zhang X."/>
            <person name="Yang H."/>
            <person name="Wang J."/>
            <person name="Sun R."/>
            <person name="Zhang B."/>
            <person name="Jiang S."/>
            <person name="Wang J."/>
            <person name="Du Y."/>
            <person name="Li S."/>
        </authorList>
    </citation>
    <scope>NUCLEOTIDE SEQUENCE [LARGE SCALE GENOMIC DNA]</scope>
    <source>
        <strain evidence="2">cv. 9930</strain>
    </source>
</reference>
<dbReference type="Gramene" id="KGN49428">
    <property type="protein sequence ID" value="KGN49428"/>
    <property type="gene ID" value="Csa_6G524650"/>
</dbReference>
<protein>
    <submittedName>
        <fullName evidence="1">Uncharacterized protein</fullName>
    </submittedName>
</protein>